<proteinExistence type="predicted"/>
<dbReference type="GO" id="GO:0003677">
    <property type="term" value="F:DNA binding"/>
    <property type="evidence" value="ECO:0007669"/>
    <property type="project" value="InterPro"/>
</dbReference>
<organism evidence="2">
    <name type="scientific">Glyptapanteles flavicoxis</name>
    <dbReference type="NCBI Taxonomy" id="463051"/>
    <lineage>
        <taxon>Eukaryota</taxon>
        <taxon>Metazoa</taxon>
        <taxon>Ecdysozoa</taxon>
        <taxon>Arthropoda</taxon>
        <taxon>Hexapoda</taxon>
        <taxon>Insecta</taxon>
        <taxon>Pterygota</taxon>
        <taxon>Neoptera</taxon>
        <taxon>Endopterygota</taxon>
        <taxon>Hymenoptera</taxon>
        <taxon>Apocrita</taxon>
        <taxon>Ichneumonoidea</taxon>
        <taxon>Braconidae</taxon>
        <taxon>Microgastrinae</taxon>
        <taxon>Glyptapanteles</taxon>
    </lineage>
</organism>
<sequence>MVFVEYSSHSFEDATDYIRLQKRPAVPISVVGKPIHLNLPNLMLNSSLLTSGNNSIFISTRVHKRVLPVELDREAPIKLIRIEEMMEPVAEAAKQSASNEQFSVHDDLMYECSQASTTLEGLFEELAKDTVLRTLIGDHDVRGLSQASNHHNAVTTEYDSFLMNLNSLFSVMTERFERFALEVEHCRKINVENVDKLCEFTSLMANYSEWTRLTASGLNEAPKIDGLTAEIRNEGLSIGVDSDDTSKVLKPKIARFTLPPDYDPNDSRWTLRYRNSGPGLTELLPFSGIYVNTAILNECQRLAKDCKSLARLLIVEVFSDSALKVCSLTGAKPACLNWIETDVRPGLEKYARAILIRYIEIYGREKMCCTEKPKAIINSMRTKLYSYRLKNRNNV</sequence>
<gene>
    <name evidence="2" type="ORF">GFP_L3_0230</name>
</gene>
<name>B7S8D7_9HYME</name>
<feature type="domain" description="BEN" evidence="1">
    <location>
        <begin position="286"/>
        <end position="391"/>
    </location>
</feature>
<evidence type="ECO:0000313" key="2">
    <source>
        <dbReference type="EMBL" id="ACE75162.1"/>
    </source>
</evidence>
<dbReference type="EMBL" id="EF710645">
    <property type="protein sequence ID" value="ACE75162.1"/>
    <property type="molecule type" value="Genomic_DNA"/>
</dbReference>
<protein>
    <recommendedName>
        <fullName evidence="1">BEN domain-containing protein</fullName>
    </recommendedName>
</protein>
<evidence type="ECO:0000259" key="1">
    <source>
        <dbReference type="PROSITE" id="PS51457"/>
    </source>
</evidence>
<dbReference type="AlphaFoldDB" id="B7S8D7"/>
<dbReference type="Pfam" id="PF10523">
    <property type="entry name" value="BEN"/>
    <property type="match status" value="1"/>
</dbReference>
<dbReference type="PROSITE" id="PS51457">
    <property type="entry name" value="BEN"/>
    <property type="match status" value="1"/>
</dbReference>
<accession>B7S8D7</accession>
<reference evidence="2" key="1">
    <citation type="submission" date="2007-06" db="EMBL/GenBank/DDBJ databases">
        <title>Bracovirus Evolution: Comparative Genomics of Multiple Viral and Proviral Genomes.</title>
        <authorList>
            <person name="Desjardins C.A."/>
            <person name="Gundersen-Rindal D.E."/>
            <person name="Hostetler J.B."/>
            <person name="Tallon L.J."/>
            <person name="Utterback T.R."/>
            <person name="Fuester R.W."/>
            <person name="Schatz M.C."/>
            <person name="Pedroni M.J."/>
            <person name="Fadrosh D.W."/>
            <person name="Haas B.J."/>
            <person name="Toms B.S."/>
            <person name="Chen D."/>
            <person name="Nene V."/>
        </authorList>
    </citation>
    <scope>NUCLEOTIDE SEQUENCE</scope>
</reference>
<dbReference type="InterPro" id="IPR018379">
    <property type="entry name" value="BEN_domain"/>
</dbReference>